<dbReference type="SUPFAM" id="SSF82895">
    <property type="entry name" value="TSP-1 type 1 repeat"/>
    <property type="match status" value="1"/>
</dbReference>
<dbReference type="PANTHER" id="PTHR11339">
    <property type="entry name" value="EXTRACELLULAR MATRIX GLYCOPROTEIN RELATED"/>
    <property type="match status" value="1"/>
</dbReference>
<feature type="domain" description="VWFD" evidence="5">
    <location>
        <begin position="1"/>
        <end position="49"/>
    </location>
</feature>
<dbReference type="PROSITE" id="PS51233">
    <property type="entry name" value="VWFD"/>
    <property type="match status" value="1"/>
</dbReference>
<organism evidence="6 7">
    <name type="scientific">Ridgeia piscesae</name>
    <name type="common">Tubeworm</name>
    <dbReference type="NCBI Taxonomy" id="27915"/>
    <lineage>
        <taxon>Eukaryota</taxon>
        <taxon>Metazoa</taxon>
        <taxon>Spiralia</taxon>
        <taxon>Lophotrochozoa</taxon>
        <taxon>Annelida</taxon>
        <taxon>Polychaeta</taxon>
        <taxon>Sedentaria</taxon>
        <taxon>Canalipalpata</taxon>
        <taxon>Sabellida</taxon>
        <taxon>Siboglinidae</taxon>
        <taxon>Ridgeia</taxon>
    </lineage>
</organism>
<dbReference type="Gene3D" id="2.10.25.10">
    <property type="entry name" value="Laminin"/>
    <property type="match status" value="1"/>
</dbReference>
<dbReference type="Pfam" id="PF13385">
    <property type="entry name" value="Laminin_G_3"/>
    <property type="match status" value="1"/>
</dbReference>
<sequence length="928" mass="101051">MAGLCGNADGDRENDWRTSSGTNVKGQPNSYSLIGNSWQVNDTEDRSCQTTDEPNPPECSQAMADAVSTNSYCGLLAASDGVFRNCIRRAPDLATAYRENCQFDACANMGDMTLAKRAACGTLEAFSAQCTDRGFGQADWREAADCPLACGPGMVYQSTAPACLPTCQRPDAPEECGLPRTEGCVCAKDTDIVIDDQCVPAESCGCIDDNGRHHEVGDSWLNNDCSVEFFCVACTSCKRPVGEIVSSNASCGERYECSHITGQATCRKMAQWGLWTPWGECSEPCGKGTQVRKRLCTRTEPVPRPVAESECDGVSAETRDCVCVTNFYAPTDCVTCKKTSSYVGYVADKCDCARYYHCRLANGAWTATPRQCRKCLLWDASKLTCVRSLDIECEVADVKGNVSPPYARNCSLRAIEGDRKRYKMSSPSGDITMWCPSGTVFSQTECTCVTEIAGVVDATATTQRPTTMAIVDVVIPDEITCLSFDAGWNGFGATNWVYVQAIRVDREPSSVVDSAAKFDGTGRLEIPRFSNAYAQWSQFAVSFWYKRDSQGGSAVQGLISNGNCVLEPSIGIKSTPGAIEAALITSGGRASVTGVPVRYMTEHVTGVPVRYMTERVTGVAVRYMRVHVTGIAVRYMTEHVTGVAVRYMTEHLTGAAVRYTTEHVTGVAVRYTTEHVTGVAVRYMTEHVIGVAVRYMTEQVTGVAVRYMTEHVTGVAVRYMTEHVIGVAVRYMTEQVTGVAVRYMTEHVTGVAVRYMTEHVIGVAVRYMTEQVTGVAVRYMTEHVTGVAVRYMTEHVIGVAVRYMTEQVTGVAVRYMTEHVTGVAVRYMTEHVTGVAVRYTTEHATGVAAADDVWHHVVMSYDGNGALLYVDGTPYPMGLIQGTISQRQCPVVVGQLEAEGSGFVGLIDELCLYNTPLTPDVVRTMFRA</sequence>
<accession>A0AAD9KYC8</accession>
<dbReference type="InterPro" id="IPR050780">
    <property type="entry name" value="Mucin_vWF_Thrombospondin_sf"/>
</dbReference>
<dbReference type="SUPFAM" id="SSF49899">
    <property type="entry name" value="Concanavalin A-like lectins/glucanases"/>
    <property type="match status" value="1"/>
</dbReference>
<evidence type="ECO:0000259" key="5">
    <source>
        <dbReference type="PROSITE" id="PS51233"/>
    </source>
</evidence>
<proteinExistence type="predicted"/>
<dbReference type="Pfam" id="PF08742">
    <property type="entry name" value="C8"/>
    <property type="match status" value="1"/>
</dbReference>
<dbReference type="PANTHER" id="PTHR11339:SF373">
    <property type="entry name" value="VWFD DOMAIN-CONTAINING PROTEIN"/>
    <property type="match status" value="1"/>
</dbReference>
<dbReference type="Gene3D" id="2.20.100.10">
    <property type="entry name" value="Thrombospondin type-1 (TSP1) repeat"/>
    <property type="match status" value="1"/>
</dbReference>
<dbReference type="Pfam" id="PF01826">
    <property type="entry name" value="TIL"/>
    <property type="match status" value="1"/>
</dbReference>
<dbReference type="InterPro" id="IPR002919">
    <property type="entry name" value="TIL_dom"/>
</dbReference>
<evidence type="ECO:0000256" key="2">
    <source>
        <dbReference type="ARBA" id="ARBA00023157"/>
    </source>
</evidence>
<dbReference type="InterPro" id="IPR000884">
    <property type="entry name" value="TSP1_rpt"/>
</dbReference>
<dbReference type="AlphaFoldDB" id="A0AAD9KYC8"/>
<dbReference type="Gene3D" id="2.170.140.10">
    <property type="entry name" value="Chitin binding domain"/>
    <property type="match status" value="1"/>
</dbReference>
<dbReference type="GO" id="GO:0005615">
    <property type="term" value="C:extracellular space"/>
    <property type="evidence" value="ECO:0007669"/>
    <property type="project" value="TreeGrafter"/>
</dbReference>
<evidence type="ECO:0000256" key="4">
    <source>
        <dbReference type="SAM" id="MobiDB-lite"/>
    </source>
</evidence>
<dbReference type="CDD" id="cd19941">
    <property type="entry name" value="TIL"/>
    <property type="match status" value="1"/>
</dbReference>
<dbReference type="InterPro" id="IPR013320">
    <property type="entry name" value="ConA-like_dom_sf"/>
</dbReference>
<comment type="caution">
    <text evidence="6">The sequence shown here is derived from an EMBL/GenBank/DDBJ whole genome shotgun (WGS) entry which is preliminary data.</text>
</comment>
<feature type="region of interest" description="Disordered" evidence="4">
    <location>
        <begin position="1"/>
        <end position="28"/>
    </location>
</feature>
<dbReference type="Gene3D" id="2.60.120.200">
    <property type="match status" value="1"/>
</dbReference>
<dbReference type="InterPro" id="IPR036383">
    <property type="entry name" value="TSP1_rpt_sf"/>
</dbReference>
<dbReference type="InterPro" id="IPR001846">
    <property type="entry name" value="VWF_type-D"/>
</dbReference>
<dbReference type="PROSITE" id="PS50092">
    <property type="entry name" value="TSP1"/>
    <property type="match status" value="1"/>
</dbReference>
<dbReference type="InterPro" id="IPR036084">
    <property type="entry name" value="Ser_inhib-like_sf"/>
</dbReference>
<evidence type="ECO:0000313" key="7">
    <source>
        <dbReference type="Proteomes" id="UP001209878"/>
    </source>
</evidence>
<protein>
    <recommendedName>
        <fullName evidence="5">VWFD domain-containing protein</fullName>
    </recommendedName>
</protein>
<evidence type="ECO:0000256" key="1">
    <source>
        <dbReference type="ARBA" id="ARBA00022837"/>
    </source>
</evidence>
<evidence type="ECO:0000313" key="6">
    <source>
        <dbReference type="EMBL" id="KAK2179068.1"/>
    </source>
</evidence>
<dbReference type="InterPro" id="IPR014853">
    <property type="entry name" value="VWF/SSPO/ZAN-like_Cys-rich_dom"/>
</dbReference>
<dbReference type="SMART" id="SM00209">
    <property type="entry name" value="TSP1"/>
    <property type="match status" value="1"/>
</dbReference>
<feature type="compositionally biased region" description="Polar residues" evidence="4">
    <location>
        <begin position="17"/>
        <end position="28"/>
    </location>
</feature>
<name>A0AAD9KYC8_RIDPI</name>
<reference evidence="6" key="1">
    <citation type="journal article" date="2023" name="Mol. Biol. Evol.">
        <title>Third-Generation Sequencing Reveals the Adaptive Role of the Epigenome in Three Deep-Sea Polychaetes.</title>
        <authorList>
            <person name="Perez M."/>
            <person name="Aroh O."/>
            <person name="Sun Y."/>
            <person name="Lan Y."/>
            <person name="Juniper S.K."/>
            <person name="Young C.R."/>
            <person name="Angers B."/>
            <person name="Qian P.Y."/>
        </authorList>
    </citation>
    <scope>NUCLEOTIDE SEQUENCE</scope>
    <source>
        <strain evidence="6">R07B-5</strain>
    </source>
</reference>
<keyword evidence="3" id="KW-0325">Glycoprotein</keyword>
<dbReference type="SUPFAM" id="SSF57567">
    <property type="entry name" value="Serine protease inhibitors"/>
    <property type="match status" value="1"/>
</dbReference>
<dbReference type="GO" id="GO:0031012">
    <property type="term" value="C:extracellular matrix"/>
    <property type="evidence" value="ECO:0007669"/>
    <property type="project" value="TreeGrafter"/>
</dbReference>
<evidence type="ECO:0000256" key="3">
    <source>
        <dbReference type="ARBA" id="ARBA00023180"/>
    </source>
</evidence>
<gene>
    <name evidence="6" type="ORF">NP493_516g02042</name>
</gene>
<dbReference type="EMBL" id="JAODUO010000516">
    <property type="protein sequence ID" value="KAK2179068.1"/>
    <property type="molecule type" value="Genomic_DNA"/>
</dbReference>
<keyword evidence="1" id="KW-0106">Calcium</keyword>
<dbReference type="Proteomes" id="UP001209878">
    <property type="component" value="Unassembled WGS sequence"/>
</dbReference>
<dbReference type="Pfam" id="PF00090">
    <property type="entry name" value="TSP_1"/>
    <property type="match status" value="1"/>
</dbReference>
<keyword evidence="7" id="KW-1185">Reference proteome</keyword>
<keyword evidence="2" id="KW-1015">Disulfide bond</keyword>